<protein>
    <submittedName>
        <fullName evidence="2">Uncharacterized protein</fullName>
    </submittedName>
</protein>
<feature type="region of interest" description="Disordered" evidence="1">
    <location>
        <begin position="294"/>
        <end position="333"/>
    </location>
</feature>
<dbReference type="InParanoid" id="A0A1E7EVS5"/>
<feature type="compositionally biased region" description="Acidic residues" evidence="1">
    <location>
        <begin position="294"/>
        <end position="304"/>
    </location>
</feature>
<evidence type="ECO:0000256" key="1">
    <source>
        <dbReference type="SAM" id="MobiDB-lite"/>
    </source>
</evidence>
<feature type="compositionally biased region" description="Low complexity" evidence="1">
    <location>
        <begin position="305"/>
        <end position="324"/>
    </location>
</feature>
<feature type="region of interest" description="Disordered" evidence="1">
    <location>
        <begin position="235"/>
        <end position="259"/>
    </location>
</feature>
<dbReference type="AlphaFoldDB" id="A0A1E7EVS5"/>
<evidence type="ECO:0000313" key="2">
    <source>
        <dbReference type="EMBL" id="OEU10118.1"/>
    </source>
</evidence>
<dbReference type="Proteomes" id="UP000095751">
    <property type="component" value="Unassembled WGS sequence"/>
</dbReference>
<keyword evidence="3" id="KW-1185">Reference proteome</keyword>
<reference evidence="2 3" key="1">
    <citation type="submission" date="2016-09" db="EMBL/GenBank/DDBJ databases">
        <title>Extensive genetic diversity and differential bi-allelic expression allows diatom success in the polar Southern Ocean.</title>
        <authorList>
            <consortium name="DOE Joint Genome Institute"/>
            <person name="Mock T."/>
            <person name="Otillar R.P."/>
            <person name="Strauss J."/>
            <person name="Dupont C."/>
            <person name="Frickenhaus S."/>
            <person name="Maumus F."/>
            <person name="Mcmullan M."/>
            <person name="Sanges R."/>
            <person name="Schmutz J."/>
            <person name="Toseland A."/>
            <person name="Valas R."/>
            <person name="Veluchamy A."/>
            <person name="Ward B.J."/>
            <person name="Allen A."/>
            <person name="Barry K."/>
            <person name="Falciatore A."/>
            <person name="Ferrante M."/>
            <person name="Fortunato A.E."/>
            <person name="Gloeckner G."/>
            <person name="Gruber A."/>
            <person name="Hipkin R."/>
            <person name="Janech M."/>
            <person name="Kroth P."/>
            <person name="Leese F."/>
            <person name="Lindquist E."/>
            <person name="Lyon B.R."/>
            <person name="Martin J."/>
            <person name="Mayer C."/>
            <person name="Parker M."/>
            <person name="Quesneville H."/>
            <person name="Raymond J."/>
            <person name="Uhlig C."/>
            <person name="Valentin K.U."/>
            <person name="Worden A.Z."/>
            <person name="Armbrust E.V."/>
            <person name="Bowler C."/>
            <person name="Green B."/>
            <person name="Moulton V."/>
            <person name="Van Oosterhout C."/>
            <person name="Grigoriev I."/>
        </authorList>
    </citation>
    <scope>NUCLEOTIDE SEQUENCE [LARGE SCALE GENOMIC DNA]</scope>
    <source>
        <strain evidence="2 3">CCMP1102</strain>
    </source>
</reference>
<gene>
    <name evidence="2" type="ORF">FRACYDRAFT_247732</name>
</gene>
<proteinExistence type="predicted"/>
<dbReference type="EMBL" id="KV784373">
    <property type="protein sequence ID" value="OEU10118.1"/>
    <property type="molecule type" value="Genomic_DNA"/>
</dbReference>
<dbReference type="KEGG" id="fcy:FRACYDRAFT_247732"/>
<feature type="compositionally biased region" description="Low complexity" evidence="1">
    <location>
        <begin position="238"/>
        <end position="248"/>
    </location>
</feature>
<name>A0A1E7EVS5_9STRA</name>
<evidence type="ECO:0000313" key="3">
    <source>
        <dbReference type="Proteomes" id="UP000095751"/>
    </source>
</evidence>
<dbReference type="OrthoDB" id="48212at2759"/>
<sequence length="661" mass="75210">MGDCRIRIVIAKSLLLSDEISRITAADQDGGDGDHNVSSSNDTSVSFVYMYAADTTIREVTEGNFILRNIFFDSSKEIIANDDDGCSRKLFTLWDCTYHPPKDITSWPKYDFPDFQGMKSKTLHTAGMFPSGTWIVVPKGITPNKLLSDNNAYVDMQYNNVNTNNKNIGSSDGSEKAMKVMESVINRFQPENKEEFKKKLSESDIIALRRNNLQHRKRRERERVTKLDRKIEILKEQSSSSSSESCSSSKKKKTKKVSDQVLRMLVKSRATGEKSLKQQDRIYFQCLVFLDDDNENDNDNDNDNETTSMTNNNNINNNNNNNSIGGVDTAPSTTKESILSKEYRYFSPQDTFAKIANSFPNHNGYLSEVLCRRQPAAGDRLVADEASSLLTHRCFPVSMRIYEAISQGYLSDNDTKIGTLIIRWYRNRDNATPSIIENKFDDDEMIDTDESNNNYIGTTTSTLSDEQIMTDATTITTPETKIPMQVDEETKSVAINDTSAFFEDTQISNIIQKLDDLNRKGKKATTKNPLSAVAIKLRQMKSKGNKKIKIEDRIFLNVVIITFENTEEDYAMAISEDIFMSKSEPIERILRYISTTTEKNSTTTTTRNVEDWIFLVPQQNDSSSQHYREITTTSICIQEAEEFLYGKVSPFDRLIIRRKNS</sequence>
<organism evidence="2 3">
    <name type="scientific">Fragilariopsis cylindrus CCMP1102</name>
    <dbReference type="NCBI Taxonomy" id="635003"/>
    <lineage>
        <taxon>Eukaryota</taxon>
        <taxon>Sar</taxon>
        <taxon>Stramenopiles</taxon>
        <taxon>Ochrophyta</taxon>
        <taxon>Bacillariophyta</taxon>
        <taxon>Bacillariophyceae</taxon>
        <taxon>Bacillariophycidae</taxon>
        <taxon>Bacillariales</taxon>
        <taxon>Bacillariaceae</taxon>
        <taxon>Fragilariopsis</taxon>
    </lineage>
</organism>
<accession>A0A1E7EVS5</accession>